<sequence>MDSEAISSVANRIRADHGNPTVLINNAGMADLAPILDLPEAYFKRVFDLNIIAPFLLTQQFLPSMVKRNHGHIVDVASQASFATQAINVAYSLSTKALAKS</sequence>
<organism evidence="3 4">
    <name type="scientific">Fusarium oxysporum</name>
    <name type="common">Fusarium vascular wilt</name>
    <dbReference type="NCBI Taxonomy" id="5507"/>
    <lineage>
        <taxon>Eukaryota</taxon>
        <taxon>Fungi</taxon>
        <taxon>Dikarya</taxon>
        <taxon>Ascomycota</taxon>
        <taxon>Pezizomycotina</taxon>
        <taxon>Sordariomycetes</taxon>
        <taxon>Hypocreomycetidae</taxon>
        <taxon>Hypocreales</taxon>
        <taxon>Nectriaceae</taxon>
        <taxon>Fusarium</taxon>
        <taxon>Fusarium oxysporum species complex</taxon>
    </lineage>
</organism>
<comment type="similarity">
    <text evidence="1">Belongs to the short-chain dehydrogenases/reductases (SDR) family.</text>
</comment>
<dbReference type="PANTHER" id="PTHR24322">
    <property type="entry name" value="PKSB"/>
    <property type="match status" value="1"/>
</dbReference>
<proteinExistence type="inferred from homology"/>
<keyword evidence="2" id="KW-0560">Oxidoreductase</keyword>
<dbReference type="GO" id="GO:0016616">
    <property type="term" value="F:oxidoreductase activity, acting on the CH-OH group of donors, NAD or NADP as acceptor"/>
    <property type="evidence" value="ECO:0007669"/>
    <property type="project" value="TreeGrafter"/>
</dbReference>
<dbReference type="Gene3D" id="3.40.50.720">
    <property type="entry name" value="NAD(P)-binding Rossmann-like Domain"/>
    <property type="match status" value="1"/>
</dbReference>
<dbReference type="InterPro" id="IPR002347">
    <property type="entry name" value="SDR_fam"/>
</dbReference>
<dbReference type="InterPro" id="IPR036291">
    <property type="entry name" value="NAD(P)-bd_dom_sf"/>
</dbReference>
<dbReference type="EMBL" id="FMJY01000012">
    <property type="protein sequence ID" value="SCO92673.1"/>
    <property type="molecule type" value="Genomic_DNA"/>
</dbReference>
<dbReference type="Pfam" id="PF00106">
    <property type="entry name" value="adh_short"/>
    <property type="match status" value="1"/>
</dbReference>
<dbReference type="AlphaFoldDB" id="A0A2H3TVN1"/>
<protein>
    <submittedName>
        <fullName evidence="3">Uncharacterized protein</fullName>
    </submittedName>
</protein>
<evidence type="ECO:0000313" key="3">
    <source>
        <dbReference type="EMBL" id="SCO92673.1"/>
    </source>
</evidence>
<reference evidence="4" key="1">
    <citation type="submission" date="2016-09" db="EMBL/GenBank/DDBJ databases">
        <authorList>
            <person name="Guldener U."/>
        </authorList>
    </citation>
    <scope>NUCLEOTIDE SEQUENCE [LARGE SCALE GENOMIC DNA]</scope>
    <source>
        <strain evidence="4">V64-1</strain>
    </source>
</reference>
<dbReference type="PRINTS" id="PR00081">
    <property type="entry name" value="GDHRDH"/>
</dbReference>
<dbReference type="PANTHER" id="PTHR24322:SF736">
    <property type="entry name" value="RETINOL DEHYDROGENASE 10"/>
    <property type="match status" value="1"/>
</dbReference>
<name>A0A2H3TVN1_FUSOX</name>
<evidence type="ECO:0000256" key="2">
    <source>
        <dbReference type="ARBA" id="ARBA00023002"/>
    </source>
</evidence>
<accession>A0A2H3TVN1</accession>
<dbReference type="SUPFAM" id="SSF51735">
    <property type="entry name" value="NAD(P)-binding Rossmann-fold domains"/>
    <property type="match status" value="1"/>
</dbReference>
<dbReference type="OrthoDB" id="10253736at2759"/>
<gene>
    <name evidence="3" type="ORF">FRV6_16801</name>
</gene>
<evidence type="ECO:0000313" key="4">
    <source>
        <dbReference type="Proteomes" id="UP000219369"/>
    </source>
</evidence>
<dbReference type="Proteomes" id="UP000219369">
    <property type="component" value="Unassembled WGS sequence"/>
</dbReference>
<evidence type="ECO:0000256" key="1">
    <source>
        <dbReference type="ARBA" id="ARBA00006484"/>
    </source>
</evidence>